<feature type="coiled-coil region" evidence="6">
    <location>
        <begin position="60"/>
        <end position="94"/>
    </location>
</feature>
<feature type="chain" id="PRO_5016620539" evidence="8">
    <location>
        <begin position="29"/>
        <end position="406"/>
    </location>
</feature>
<feature type="compositionally biased region" description="Low complexity" evidence="7">
    <location>
        <begin position="270"/>
        <end position="294"/>
    </location>
</feature>
<dbReference type="InterPro" id="IPR038765">
    <property type="entry name" value="Papain-like_cys_pep_sf"/>
</dbReference>
<dbReference type="InterPro" id="IPR051202">
    <property type="entry name" value="Peptidase_C40"/>
</dbReference>
<organism evidence="10 11">
    <name type="scientific">Senegalimassilia anaerobia</name>
    <dbReference type="NCBI Taxonomy" id="1473216"/>
    <lineage>
        <taxon>Bacteria</taxon>
        <taxon>Bacillati</taxon>
        <taxon>Actinomycetota</taxon>
        <taxon>Coriobacteriia</taxon>
        <taxon>Coriobacteriales</taxon>
        <taxon>Coriobacteriaceae</taxon>
        <taxon>Senegalimassilia</taxon>
    </lineage>
</organism>
<dbReference type="Proteomes" id="UP000253792">
    <property type="component" value="Unassembled WGS sequence"/>
</dbReference>
<dbReference type="Pfam" id="PF24568">
    <property type="entry name" value="CC_PcsB"/>
    <property type="match status" value="1"/>
</dbReference>
<dbReference type="AlphaFoldDB" id="A0A369LCQ9"/>
<accession>A0A369LCQ9</accession>
<proteinExistence type="inferred from homology"/>
<keyword evidence="3 8" id="KW-0732">Signal</keyword>
<evidence type="ECO:0000259" key="9">
    <source>
        <dbReference type="PROSITE" id="PS51935"/>
    </source>
</evidence>
<dbReference type="OrthoDB" id="5244330at2"/>
<evidence type="ECO:0000256" key="3">
    <source>
        <dbReference type="ARBA" id="ARBA00022729"/>
    </source>
</evidence>
<dbReference type="SUPFAM" id="SSF54001">
    <property type="entry name" value="Cysteine proteinases"/>
    <property type="match status" value="1"/>
</dbReference>
<protein>
    <submittedName>
        <fullName evidence="10">Hydrolase Nlp/P60</fullName>
    </submittedName>
</protein>
<dbReference type="Pfam" id="PF00877">
    <property type="entry name" value="NLPC_P60"/>
    <property type="match status" value="1"/>
</dbReference>
<sequence length="406" mass="42530">MKLRRRIAGGAMACVLSCGLMVPQLAFATPDSSSKQAEAQAVLASLNSMQYQLDQASADYGQALEEQAQAQQSADQAQERIDQINLEIADVQSRLGDRAQSMYRTGASSFLDLLLGSTSFSEFATNWDLLNKVNDNDAELVQRNKDLRAEAQEQKATFEEQSRTAAAKASEAKQIQDEAQATVNSMQQTYDGLSAEVATLVEEERAAQAAAAAATAQQTVDQSAAQATQRMGIAGATNNNANAGGNGGNGGAADNGGGNTWTDDSGDAGNTGWTDNGNSGNTDNSGGSSSSSSWAPSYNASTGNAIVDRAYSCIGAPYEWGGVGPDSFDCSGLVSYALTGSYSRYGTTYTFMGMSQVSDPQPGDICTSWSHCGIYIGGGQMIHAPTFGQTVCVSSVQSDMIIVRPW</sequence>
<evidence type="ECO:0000256" key="7">
    <source>
        <dbReference type="SAM" id="MobiDB-lite"/>
    </source>
</evidence>
<evidence type="ECO:0000256" key="2">
    <source>
        <dbReference type="ARBA" id="ARBA00022670"/>
    </source>
</evidence>
<evidence type="ECO:0000256" key="5">
    <source>
        <dbReference type="ARBA" id="ARBA00022807"/>
    </source>
</evidence>
<evidence type="ECO:0000256" key="6">
    <source>
        <dbReference type="SAM" id="Coils"/>
    </source>
</evidence>
<dbReference type="PROSITE" id="PS51935">
    <property type="entry name" value="NLPC_P60"/>
    <property type="match status" value="1"/>
</dbReference>
<comment type="similarity">
    <text evidence="1">Belongs to the peptidase C40 family.</text>
</comment>
<feature type="coiled-coil region" evidence="6">
    <location>
        <begin position="130"/>
        <end position="203"/>
    </location>
</feature>
<evidence type="ECO:0000256" key="1">
    <source>
        <dbReference type="ARBA" id="ARBA00007074"/>
    </source>
</evidence>
<keyword evidence="6" id="KW-0175">Coiled coil</keyword>
<dbReference type="STRING" id="1034345.GCA_000236865_01014"/>
<keyword evidence="11" id="KW-1185">Reference proteome</keyword>
<evidence type="ECO:0000256" key="8">
    <source>
        <dbReference type="SAM" id="SignalP"/>
    </source>
</evidence>
<feature type="domain" description="NlpC/P60" evidence="9">
    <location>
        <begin position="300"/>
        <end position="406"/>
    </location>
</feature>
<name>A0A369LCQ9_9ACTN</name>
<feature type="compositionally biased region" description="Gly residues" evidence="7">
    <location>
        <begin position="244"/>
        <end position="259"/>
    </location>
</feature>
<dbReference type="PANTHER" id="PTHR47053">
    <property type="entry name" value="MUREIN DD-ENDOPEPTIDASE MEPH-RELATED"/>
    <property type="match status" value="1"/>
</dbReference>
<keyword evidence="5" id="KW-0788">Thiol protease</keyword>
<dbReference type="GO" id="GO:0006508">
    <property type="term" value="P:proteolysis"/>
    <property type="evidence" value="ECO:0007669"/>
    <property type="project" value="UniProtKB-KW"/>
</dbReference>
<feature type="signal peptide" evidence="8">
    <location>
        <begin position="1"/>
        <end position="28"/>
    </location>
</feature>
<dbReference type="Gene3D" id="6.10.250.3150">
    <property type="match status" value="1"/>
</dbReference>
<dbReference type="InterPro" id="IPR057309">
    <property type="entry name" value="PcsB_CC"/>
</dbReference>
<dbReference type="GO" id="GO:0008234">
    <property type="term" value="F:cysteine-type peptidase activity"/>
    <property type="evidence" value="ECO:0007669"/>
    <property type="project" value="UniProtKB-KW"/>
</dbReference>
<dbReference type="InterPro" id="IPR000064">
    <property type="entry name" value="NLP_P60_dom"/>
</dbReference>
<keyword evidence="4 10" id="KW-0378">Hydrolase</keyword>
<dbReference type="Gene3D" id="3.90.1720.10">
    <property type="entry name" value="endopeptidase domain like (from Nostoc punctiforme)"/>
    <property type="match status" value="1"/>
</dbReference>
<feature type="region of interest" description="Disordered" evidence="7">
    <location>
        <begin position="244"/>
        <end position="297"/>
    </location>
</feature>
<keyword evidence="2" id="KW-0645">Protease</keyword>
<reference evidence="10 11" key="1">
    <citation type="journal article" date="2018" name="Elife">
        <title>Discovery and characterization of a prevalent human gut bacterial enzyme sufficient for the inactivation of a family of plant toxins.</title>
        <authorList>
            <person name="Koppel N."/>
            <person name="Bisanz J.E."/>
            <person name="Pandelia M.E."/>
            <person name="Turnbaugh P.J."/>
            <person name="Balskus E.P."/>
        </authorList>
    </citation>
    <scope>NUCLEOTIDE SEQUENCE [LARGE SCALE GENOMIC DNA]</scope>
    <source>
        <strain evidence="11">anaerobia AP69FAA</strain>
    </source>
</reference>
<dbReference type="EMBL" id="PPTP01000002">
    <property type="protein sequence ID" value="RDB56882.1"/>
    <property type="molecule type" value="Genomic_DNA"/>
</dbReference>
<dbReference type="PANTHER" id="PTHR47053:SF1">
    <property type="entry name" value="MUREIN DD-ENDOPEPTIDASE MEPH-RELATED"/>
    <property type="match status" value="1"/>
</dbReference>
<evidence type="ECO:0000313" key="10">
    <source>
        <dbReference type="EMBL" id="RDB56882.1"/>
    </source>
</evidence>
<evidence type="ECO:0000256" key="4">
    <source>
        <dbReference type="ARBA" id="ARBA00022801"/>
    </source>
</evidence>
<gene>
    <name evidence="10" type="ORF">C1880_02835</name>
</gene>
<comment type="caution">
    <text evidence="10">The sequence shown here is derived from an EMBL/GenBank/DDBJ whole genome shotgun (WGS) entry which is preliminary data.</text>
</comment>
<evidence type="ECO:0000313" key="11">
    <source>
        <dbReference type="Proteomes" id="UP000253792"/>
    </source>
</evidence>